<dbReference type="AlphaFoldDB" id="A0A1H8UYP6"/>
<evidence type="ECO:0000313" key="1">
    <source>
        <dbReference type="EMBL" id="SEP08271.1"/>
    </source>
</evidence>
<accession>A0A1H8UYP6</accession>
<dbReference type="EMBL" id="FODS01000023">
    <property type="protein sequence ID" value="SEP08271.1"/>
    <property type="molecule type" value="Genomic_DNA"/>
</dbReference>
<protein>
    <submittedName>
        <fullName evidence="1">Uncharacterized protein</fullName>
    </submittedName>
</protein>
<dbReference type="RefSeq" id="WP_093119889.1">
    <property type="nucleotide sequence ID" value="NZ_FODS01000023.1"/>
</dbReference>
<dbReference type="OrthoDB" id="6812310at2"/>
<organism evidence="1 2">
    <name type="scientific">Salinihabitans flavidus</name>
    <dbReference type="NCBI Taxonomy" id="569882"/>
    <lineage>
        <taxon>Bacteria</taxon>
        <taxon>Pseudomonadati</taxon>
        <taxon>Pseudomonadota</taxon>
        <taxon>Alphaproteobacteria</taxon>
        <taxon>Rhodobacterales</taxon>
        <taxon>Roseobacteraceae</taxon>
        <taxon>Salinihabitans</taxon>
    </lineage>
</organism>
<sequence length="400" mass="44716">MSSPLPLAKIGNYLRLAAAVIRGGTVRFYTGDLKSFYADMNDADINYVVLRWSDHVPRCAQEEAASNDDIDHLIADDQTWEILEISSRHHGGTKCDYYSVSGQQGSSYRSMPYYMPALAERLLKGRVLDPRGFFRPDPVSEFFAFAYHLCYHKGHRCGILIGGGFNGTVDVPKKDYVAELRGLAKAAGDIALPEPLTLLALHELLRSSDWNMPYDLMVRWPDQHPFMATLIEYEQSLATTKVERCKGLTVFILREDGDAPDMVQLATRMISERFTPLETVILDETQQDRVIRQTRGGDWVEKYCGAVVRPTVAIICRNAPSPGPLPIPMSPAKVKKRYPHVANTDVLIKRRIRDEINAATPSSFDRVVIHATDNAFECAETLSAIFGDGLDSALGRFSQT</sequence>
<proteinExistence type="predicted"/>
<dbReference type="Proteomes" id="UP000198893">
    <property type="component" value="Unassembled WGS sequence"/>
</dbReference>
<keyword evidence="2" id="KW-1185">Reference proteome</keyword>
<gene>
    <name evidence="1" type="ORF">SAMN04490248_12348</name>
</gene>
<name>A0A1H8UYP6_9RHOB</name>
<reference evidence="1 2" key="1">
    <citation type="submission" date="2016-10" db="EMBL/GenBank/DDBJ databases">
        <authorList>
            <person name="de Groot N.N."/>
        </authorList>
    </citation>
    <scope>NUCLEOTIDE SEQUENCE [LARGE SCALE GENOMIC DNA]</scope>
    <source>
        <strain evidence="1 2">DSM 27842</strain>
    </source>
</reference>
<evidence type="ECO:0000313" key="2">
    <source>
        <dbReference type="Proteomes" id="UP000198893"/>
    </source>
</evidence>
<dbReference type="STRING" id="569882.SAMN04490248_12348"/>